<evidence type="ECO:0000313" key="1">
    <source>
        <dbReference type="EMBL" id="MPN59812.1"/>
    </source>
</evidence>
<name>A0A645J9N2_9ZZZZ</name>
<sequence>MVINRNRQRFLRVVLIDHIIGKDARDLLWLWQFKLIRPVIGVVDGIGEFFLDDILTKLDTLVANIYIRPCNKPSYLILRFPAKGAFQLFCRIIFTHRPTPLTLLISLLYQ</sequence>
<proteinExistence type="predicted"/>
<reference evidence="1" key="1">
    <citation type="submission" date="2019-08" db="EMBL/GenBank/DDBJ databases">
        <authorList>
            <person name="Kucharzyk K."/>
            <person name="Murdoch R.W."/>
            <person name="Higgins S."/>
            <person name="Loffler F."/>
        </authorList>
    </citation>
    <scope>NUCLEOTIDE SEQUENCE</scope>
</reference>
<organism evidence="1">
    <name type="scientific">bioreactor metagenome</name>
    <dbReference type="NCBI Taxonomy" id="1076179"/>
    <lineage>
        <taxon>unclassified sequences</taxon>
        <taxon>metagenomes</taxon>
        <taxon>ecological metagenomes</taxon>
    </lineage>
</organism>
<gene>
    <name evidence="1" type="ORF">SDC9_207534</name>
</gene>
<comment type="caution">
    <text evidence="1">The sequence shown here is derived from an EMBL/GenBank/DDBJ whole genome shotgun (WGS) entry which is preliminary data.</text>
</comment>
<dbReference type="AlphaFoldDB" id="A0A645J9N2"/>
<dbReference type="EMBL" id="VSSQ01134258">
    <property type="protein sequence ID" value="MPN59812.1"/>
    <property type="molecule type" value="Genomic_DNA"/>
</dbReference>
<protein>
    <submittedName>
        <fullName evidence="1">Uncharacterized protein</fullName>
    </submittedName>
</protein>
<accession>A0A645J9N2</accession>